<dbReference type="SMART" id="SM00292">
    <property type="entry name" value="BRCT"/>
    <property type="match status" value="2"/>
</dbReference>
<comment type="caution">
    <text evidence="3">The sequence shown here is derived from an EMBL/GenBank/DDBJ whole genome shotgun (WGS) entry which is preliminary data.</text>
</comment>
<dbReference type="EMBL" id="JAMQYH010000003">
    <property type="protein sequence ID" value="KAJ1695795.1"/>
    <property type="molecule type" value="Genomic_DNA"/>
</dbReference>
<keyword evidence="4" id="KW-1185">Reference proteome</keyword>
<reference evidence="3" key="1">
    <citation type="journal article" date="2022" name="Cell">
        <title>Repeat-based holocentromeres influence genome architecture and karyotype evolution.</title>
        <authorList>
            <person name="Hofstatter P.G."/>
            <person name="Thangavel G."/>
            <person name="Lux T."/>
            <person name="Neumann P."/>
            <person name="Vondrak T."/>
            <person name="Novak P."/>
            <person name="Zhang M."/>
            <person name="Costa L."/>
            <person name="Castellani M."/>
            <person name="Scott A."/>
            <person name="Toegelov H."/>
            <person name="Fuchs J."/>
            <person name="Mata-Sucre Y."/>
            <person name="Dias Y."/>
            <person name="Vanzela A.L.L."/>
            <person name="Huettel B."/>
            <person name="Almeida C.C.S."/>
            <person name="Simkova H."/>
            <person name="Souza G."/>
            <person name="Pedrosa-Harand A."/>
            <person name="Macas J."/>
            <person name="Mayer K.F.X."/>
            <person name="Houben A."/>
            <person name="Marques A."/>
        </authorList>
    </citation>
    <scope>NUCLEOTIDE SEQUENCE</scope>
    <source>
        <strain evidence="3">RhyBre1mFocal</strain>
    </source>
</reference>
<protein>
    <recommendedName>
        <fullName evidence="2">BRCT domain-containing protein</fullName>
    </recommendedName>
</protein>
<accession>A0A9Q0CL76</accession>
<dbReference type="Gene3D" id="3.40.50.10190">
    <property type="entry name" value="BRCT domain"/>
    <property type="match status" value="2"/>
</dbReference>
<evidence type="ECO:0000313" key="4">
    <source>
        <dbReference type="Proteomes" id="UP001151287"/>
    </source>
</evidence>
<dbReference type="GO" id="GO:0005634">
    <property type="term" value="C:nucleus"/>
    <property type="evidence" value="ECO:0007669"/>
    <property type="project" value="TreeGrafter"/>
</dbReference>
<feature type="compositionally biased region" description="Polar residues" evidence="1">
    <location>
        <begin position="108"/>
        <end position="125"/>
    </location>
</feature>
<dbReference type="GO" id="GO:0042393">
    <property type="term" value="F:histone binding"/>
    <property type="evidence" value="ECO:0007669"/>
    <property type="project" value="TreeGrafter"/>
</dbReference>
<dbReference type="PROSITE" id="PS50172">
    <property type="entry name" value="BRCT"/>
    <property type="match status" value="2"/>
</dbReference>
<dbReference type="InterPro" id="IPR001357">
    <property type="entry name" value="BRCT_dom"/>
</dbReference>
<feature type="domain" description="BRCT" evidence="2">
    <location>
        <begin position="568"/>
        <end position="672"/>
    </location>
</feature>
<dbReference type="Proteomes" id="UP001151287">
    <property type="component" value="Unassembled WGS sequence"/>
</dbReference>
<evidence type="ECO:0000313" key="3">
    <source>
        <dbReference type="EMBL" id="KAJ1695795.1"/>
    </source>
</evidence>
<dbReference type="FunFam" id="3.40.50.10190:FF:000081">
    <property type="entry name" value="BRCA1 C Terminus domain containing protein expressed"/>
    <property type="match status" value="1"/>
</dbReference>
<dbReference type="GO" id="GO:0000077">
    <property type="term" value="P:DNA damage checkpoint signaling"/>
    <property type="evidence" value="ECO:0007669"/>
    <property type="project" value="TreeGrafter"/>
</dbReference>
<organism evidence="3 4">
    <name type="scientific">Rhynchospora breviuscula</name>
    <dbReference type="NCBI Taxonomy" id="2022672"/>
    <lineage>
        <taxon>Eukaryota</taxon>
        <taxon>Viridiplantae</taxon>
        <taxon>Streptophyta</taxon>
        <taxon>Embryophyta</taxon>
        <taxon>Tracheophyta</taxon>
        <taxon>Spermatophyta</taxon>
        <taxon>Magnoliopsida</taxon>
        <taxon>Liliopsida</taxon>
        <taxon>Poales</taxon>
        <taxon>Cyperaceae</taxon>
        <taxon>Cyperoideae</taxon>
        <taxon>Rhynchosporeae</taxon>
        <taxon>Rhynchospora</taxon>
    </lineage>
</organism>
<gene>
    <name evidence="3" type="ORF">LUZ63_012493</name>
</gene>
<dbReference type="SUPFAM" id="SSF52113">
    <property type="entry name" value="BRCT domain"/>
    <property type="match status" value="2"/>
</dbReference>
<evidence type="ECO:0000259" key="2">
    <source>
        <dbReference type="PROSITE" id="PS50172"/>
    </source>
</evidence>
<proteinExistence type="predicted"/>
<name>A0A9Q0CL76_9POAL</name>
<dbReference type="Pfam" id="PF18428">
    <property type="entry name" value="BRCT_3"/>
    <property type="match status" value="1"/>
</dbReference>
<dbReference type="GO" id="GO:0045944">
    <property type="term" value="P:positive regulation of transcription by RNA polymerase II"/>
    <property type="evidence" value="ECO:0007669"/>
    <property type="project" value="TreeGrafter"/>
</dbReference>
<evidence type="ECO:0000256" key="1">
    <source>
        <dbReference type="SAM" id="MobiDB-lite"/>
    </source>
</evidence>
<dbReference type="PANTHER" id="PTHR15321:SF3">
    <property type="entry name" value="TP53-BINDING PROTEIN 1"/>
    <property type="match status" value="1"/>
</dbReference>
<dbReference type="InterPro" id="IPR036420">
    <property type="entry name" value="BRCT_dom_sf"/>
</dbReference>
<dbReference type="InterPro" id="IPR047252">
    <property type="entry name" value="TP53BP1-like"/>
</dbReference>
<feature type="compositionally biased region" description="Basic and acidic residues" evidence="1">
    <location>
        <begin position="127"/>
        <end position="141"/>
    </location>
</feature>
<sequence length="816" mass="90604">MADCGFHSPHFSEEIAYLPPWLQPHQLPIVLAGVKGNSSTPMQTFQKVYFGENICLEQNGQQCSDSEAGYNSCHLYLSRDKNSLPGSIPSTGNALHLSLHLSCTASQGKSPPLSINNEASRNTRANPDIEVKETHTDQTRNHIKTTKRDTLTLSQAGIKEAIELSIAASEAMVITEVVSLDSEASHFPVSNALQSALRVKEAREELFSGGEDVSCASLEQENDESDSFSELDESVMAVAYADVGLSDNGAPDSNSNAHRLNSCPDSALVPCSIKESISAPQIFSYRNVSSKRVTAAAMEIEKRGSDAFGETDRNLEEFEDNLEKDQEIAIQGNTSTRKIIKELYVLESSSISESMDTSGIFPFAPIEEPQNEIVSSSTPTNARNRCLNESVHSSVDALCSVVPYSLSNPCMDQPSNEDLVGLQENLSTSQNALDGSGVVTRITRTLKEYSMVTRDVQFNEAPQTFDTKHLDDSVAMLNEVREEINSKRCSELQRREVDEGVGTNSKRVRFLEAQCVDKEVKKSERLKHRKGHLASKSRRLKGAKYGLNCNSQVRRRKCSSFAGNSRERKEMIFLGLDFLLTGLSNKKLRELHVLVRRYGGCVLTKLPDCPSNLRAKLVEATHWRPPVVICPKKLGTNKFLYGCAVDSWVLHDQWLVDSVEAGHLLPPSKYLIKQLRASAQSYSDGDIFCFKCHTYIFHGMGFLLYGKPSFCSKFSNIIKHGGGQVFQSLQSLVHSLTAKNIKNGVILVENEARSSRHLKSCALEHNIQTLPVNWIIETLYTGELAPLKEERYPHFRRTKVPKPRANDDGFDMSQEI</sequence>
<feature type="region of interest" description="Disordered" evidence="1">
    <location>
        <begin position="108"/>
        <end position="141"/>
    </location>
</feature>
<dbReference type="PANTHER" id="PTHR15321">
    <property type="entry name" value="TUMOR SUPPRESSOR P53-BINDING PROTEIN 1"/>
    <property type="match status" value="1"/>
</dbReference>
<dbReference type="AlphaFoldDB" id="A0A9Q0CL76"/>
<dbReference type="OrthoDB" id="646980at2759"/>
<feature type="domain" description="BRCT" evidence="2">
    <location>
        <begin position="692"/>
        <end position="792"/>
    </location>
</feature>